<reference evidence="3 4" key="1">
    <citation type="submission" date="2017-11" db="EMBL/GenBank/DDBJ databases">
        <title>The genome of Rhizophagus clarus HR1 reveals common genetic basis of auxotrophy among arbuscular mycorrhizal fungi.</title>
        <authorList>
            <person name="Kobayashi Y."/>
        </authorList>
    </citation>
    <scope>NUCLEOTIDE SEQUENCE [LARGE SCALE GENOMIC DNA]</scope>
    <source>
        <strain evidence="3 4">HR1</strain>
    </source>
</reference>
<keyword evidence="4" id="KW-1185">Reference proteome</keyword>
<evidence type="ECO:0000256" key="1">
    <source>
        <dbReference type="SAM" id="Coils"/>
    </source>
</evidence>
<proteinExistence type="predicted"/>
<comment type="caution">
    <text evidence="3">The sequence shown here is derived from an EMBL/GenBank/DDBJ whole genome shotgun (WGS) entry which is preliminary data.</text>
</comment>
<evidence type="ECO:0000313" key="4">
    <source>
        <dbReference type="Proteomes" id="UP000247702"/>
    </source>
</evidence>
<dbReference type="EMBL" id="BEXD01002879">
    <property type="protein sequence ID" value="GBB99634.1"/>
    <property type="molecule type" value="Genomic_DNA"/>
</dbReference>
<feature type="compositionally biased region" description="Low complexity" evidence="2">
    <location>
        <begin position="100"/>
        <end position="111"/>
    </location>
</feature>
<dbReference type="AlphaFoldDB" id="A0A2Z6RN50"/>
<feature type="region of interest" description="Disordered" evidence="2">
    <location>
        <begin position="92"/>
        <end position="135"/>
    </location>
</feature>
<organism evidence="3 4">
    <name type="scientific">Rhizophagus clarus</name>
    <dbReference type="NCBI Taxonomy" id="94130"/>
    <lineage>
        <taxon>Eukaryota</taxon>
        <taxon>Fungi</taxon>
        <taxon>Fungi incertae sedis</taxon>
        <taxon>Mucoromycota</taxon>
        <taxon>Glomeromycotina</taxon>
        <taxon>Glomeromycetes</taxon>
        <taxon>Glomerales</taxon>
        <taxon>Glomeraceae</taxon>
        <taxon>Rhizophagus</taxon>
    </lineage>
</organism>
<name>A0A2Z6RN50_9GLOM</name>
<keyword evidence="1" id="KW-0175">Coiled coil</keyword>
<evidence type="ECO:0000256" key="2">
    <source>
        <dbReference type="SAM" id="MobiDB-lite"/>
    </source>
</evidence>
<feature type="coiled-coil region" evidence="1">
    <location>
        <begin position="4"/>
        <end position="82"/>
    </location>
</feature>
<sequence length="284" mass="32212">MQSIDSLRELNAKFLAEIAELGRENAKIPELREKLLKFAEVEAENAKLRQIIEENARCKTENNELKSRVGELEQYNAELENRVVMLEQGSLVAGQSQHDNSSNNNSSNFNSVAEHHEKSLEDVCSSKQDRETDDFSPRNLPTYLIQLIYDVISKVSVLDKSDTTSEILGLENQIVEGLAYELTSGFSSTSLNKVKVDISKTSEQDMVPGSTQSLLDLFNKAIKTGQKQILCWFYYSFKFKNKVSNLTADGKIKEKTARLTIYKEMKPFLPMITDVNLRKKTERG</sequence>
<accession>A0A2Z6RN50</accession>
<gene>
    <name evidence="3" type="ORF">RclHR1_03590009</name>
</gene>
<dbReference type="Proteomes" id="UP000247702">
    <property type="component" value="Unassembled WGS sequence"/>
</dbReference>
<evidence type="ECO:0000313" key="3">
    <source>
        <dbReference type="EMBL" id="GBB99634.1"/>
    </source>
</evidence>
<protein>
    <submittedName>
        <fullName evidence="3">Uncharacterized protein</fullName>
    </submittedName>
</protein>